<comment type="caution">
    <text evidence="1">The sequence shown here is derived from an EMBL/GenBank/DDBJ whole genome shotgun (WGS) entry which is preliminary data.</text>
</comment>
<evidence type="ECO:0000313" key="1">
    <source>
        <dbReference type="EMBL" id="KAJ5260460.1"/>
    </source>
</evidence>
<dbReference type="EMBL" id="JAPVEB010000008">
    <property type="protein sequence ID" value="KAJ5260460.1"/>
    <property type="molecule type" value="Genomic_DNA"/>
</dbReference>
<protein>
    <submittedName>
        <fullName evidence="1">Uncharacterized protein</fullName>
    </submittedName>
</protein>
<organism evidence="1 2">
    <name type="scientific">Penicillium chrysogenum</name>
    <name type="common">Penicillium notatum</name>
    <dbReference type="NCBI Taxonomy" id="5076"/>
    <lineage>
        <taxon>Eukaryota</taxon>
        <taxon>Fungi</taxon>
        <taxon>Dikarya</taxon>
        <taxon>Ascomycota</taxon>
        <taxon>Pezizomycotina</taxon>
        <taxon>Eurotiomycetes</taxon>
        <taxon>Eurotiomycetidae</taxon>
        <taxon>Eurotiales</taxon>
        <taxon>Aspergillaceae</taxon>
        <taxon>Penicillium</taxon>
        <taxon>Penicillium chrysogenum species complex</taxon>
    </lineage>
</organism>
<gene>
    <name evidence="1" type="ORF">N7505_009841</name>
</gene>
<reference evidence="1 2" key="1">
    <citation type="journal article" date="2023" name="IMA Fungus">
        <title>Comparative genomic study of the Penicillium genus elucidates a diverse pangenome and 15 lateral gene transfer events.</title>
        <authorList>
            <person name="Petersen C."/>
            <person name="Sorensen T."/>
            <person name="Nielsen M.R."/>
            <person name="Sondergaard T.E."/>
            <person name="Sorensen J.L."/>
            <person name="Fitzpatrick D.A."/>
            <person name="Frisvad J.C."/>
            <person name="Nielsen K.L."/>
        </authorList>
    </citation>
    <scope>NUCLEOTIDE SEQUENCE [LARGE SCALE GENOMIC DNA]</scope>
    <source>
        <strain evidence="1 2">IBT 3361</strain>
    </source>
</reference>
<accession>A0ABQ8WAD5</accession>
<sequence length="96" mass="10135">MKVANIALAGTTLGLANATAVVKRGISDAPRPSFYADGLRNYTQEDFVKAGMNVPFYANIQEAASDDKSHVKFLTSALKAATASPVTATSWPSRTT</sequence>
<name>A0ABQ8WAD5_PENCH</name>
<evidence type="ECO:0000313" key="2">
    <source>
        <dbReference type="Proteomes" id="UP001220256"/>
    </source>
</evidence>
<proteinExistence type="predicted"/>
<dbReference type="Pfam" id="PF13668">
    <property type="entry name" value="Ferritin_2"/>
    <property type="match status" value="1"/>
</dbReference>
<keyword evidence="2" id="KW-1185">Reference proteome</keyword>
<dbReference type="Proteomes" id="UP001220256">
    <property type="component" value="Unassembled WGS sequence"/>
</dbReference>